<keyword evidence="1" id="KW-0175">Coiled coil</keyword>
<feature type="compositionally biased region" description="Polar residues" evidence="2">
    <location>
        <begin position="23"/>
        <end position="40"/>
    </location>
</feature>
<feature type="coiled-coil region" evidence="1">
    <location>
        <begin position="176"/>
        <end position="245"/>
    </location>
</feature>
<dbReference type="RefSeq" id="WP_186505612.1">
    <property type="nucleotide sequence ID" value="NZ_JACNEP010000003.1"/>
</dbReference>
<keyword evidence="3" id="KW-0812">Transmembrane</keyword>
<keyword evidence="3" id="KW-0472">Membrane</keyword>
<feature type="region of interest" description="Disordered" evidence="2">
    <location>
        <begin position="15"/>
        <end position="42"/>
    </location>
</feature>
<keyword evidence="3" id="KW-1133">Transmembrane helix</keyword>
<evidence type="ECO:0000256" key="1">
    <source>
        <dbReference type="SAM" id="Coils"/>
    </source>
</evidence>
<evidence type="ECO:0008006" key="6">
    <source>
        <dbReference type="Google" id="ProtNLM"/>
    </source>
</evidence>
<dbReference type="AlphaFoldDB" id="A0A8J6IT71"/>
<dbReference type="Gene3D" id="1.10.287.1490">
    <property type="match status" value="1"/>
</dbReference>
<gene>
    <name evidence="4" type="ORF">H8B19_04545</name>
</gene>
<dbReference type="Proteomes" id="UP000601768">
    <property type="component" value="Unassembled WGS sequence"/>
</dbReference>
<comment type="caution">
    <text evidence="4">The sequence shown here is derived from an EMBL/GenBank/DDBJ whole genome shotgun (WGS) entry which is preliminary data.</text>
</comment>
<keyword evidence="5" id="KW-1185">Reference proteome</keyword>
<protein>
    <recommendedName>
        <fullName evidence="6">Chromosome segregation ATPase</fullName>
    </recommendedName>
</protein>
<reference evidence="4" key="1">
    <citation type="journal article" date="2018" name="Int. J. Syst. Evol. Microbiol.">
        <title>Neptunicella marina gen. nov., sp. nov., isolated from surface seawater.</title>
        <authorList>
            <person name="Liu X."/>
            <person name="Lai Q."/>
            <person name="Du Y."/>
            <person name="Zhang X."/>
            <person name="Liu Z."/>
            <person name="Sun F."/>
            <person name="Shao Z."/>
        </authorList>
    </citation>
    <scope>NUCLEOTIDE SEQUENCE</scope>
    <source>
        <strain evidence="4">S27-2</strain>
    </source>
</reference>
<dbReference type="EMBL" id="JACNEP010000003">
    <property type="protein sequence ID" value="MBC3765131.1"/>
    <property type="molecule type" value="Genomic_DNA"/>
</dbReference>
<evidence type="ECO:0000256" key="3">
    <source>
        <dbReference type="SAM" id="Phobius"/>
    </source>
</evidence>
<feature type="transmembrane region" description="Helical" evidence="3">
    <location>
        <begin position="50"/>
        <end position="70"/>
    </location>
</feature>
<feature type="coiled-coil region" evidence="1">
    <location>
        <begin position="73"/>
        <end position="100"/>
    </location>
</feature>
<name>A0A8J6IT71_9ALTE</name>
<dbReference type="SUPFAM" id="SSF57997">
    <property type="entry name" value="Tropomyosin"/>
    <property type="match status" value="1"/>
</dbReference>
<organism evidence="4 5">
    <name type="scientific">Neptunicella marina</name>
    <dbReference type="NCBI Taxonomy" id="2125989"/>
    <lineage>
        <taxon>Bacteria</taxon>
        <taxon>Pseudomonadati</taxon>
        <taxon>Pseudomonadota</taxon>
        <taxon>Gammaproteobacteria</taxon>
        <taxon>Alteromonadales</taxon>
        <taxon>Alteromonadaceae</taxon>
        <taxon>Neptunicella</taxon>
    </lineage>
</organism>
<evidence type="ECO:0000256" key="2">
    <source>
        <dbReference type="SAM" id="MobiDB-lite"/>
    </source>
</evidence>
<proteinExistence type="predicted"/>
<sequence>MSDFDDNTPRIFLDKEDKEAYQRQRNQQKIPKTNVETPSTDKPVKGRNTFLGVFTFLLVLGAGGACSWLWQQSEKLKIDLLDSNNRIMELEKKLSATGEEMGESTIALQTKVKQLIEKTEELWGQMDKLWASAWRRNQADIADLSKEIKQVSQPISELKKRADGLESDLGLNNTSIAALQEQLTNLKTAQDIVKRELEQALQAQSRNDKHISDVNGKLTNAILNNQTMANRLNKLETELKRLSQSSSAPVASSTPQ</sequence>
<evidence type="ECO:0000313" key="5">
    <source>
        <dbReference type="Proteomes" id="UP000601768"/>
    </source>
</evidence>
<reference evidence="4" key="2">
    <citation type="submission" date="2020-08" db="EMBL/GenBank/DDBJ databases">
        <authorList>
            <person name="Lai Q."/>
        </authorList>
    </citation>
    <scope>NUCLEOTIDE SEQUENCE</scope>
    <source>
        <strain evidence="4">S27-2</strain>
    </source>
</reference>
<accession>A0A8J6IT71</accession>
<evidence type="ECO:0000313" key="4">
    <source>
        <dbReference type="EMBL" id="MBC3765131.1"/>
    </source>
</evidence>